<gene>
    <name evidence="3" type="ORF">HRJ34_22430</name>
</gene>
<name>A0A975HD99_9SPHN</name>
<evidence type="ECO:0008006" key="5">
    <source>
        <dbReference type="Google" id="ProtNLM"/>
    </source>
</evidence>
<keyword evidence="2" id="KW-0472">Membrane</keyword>
<organism evidence="3 4">
    <name type="scientific">Rhizorhabdus wittichii</name>
    <dbReference type="NCBI Taxonomy" id="160791"/>
    <lineage>
        <taxon>Bacteria</taxon>
        <taxon>Pseudomonadati</taxon>
        <taxon>Pseudomonadota</taxon>
        <taxon>Alphaproteobacteria</taxon>
        <taxon>Sphingomonadales</taxon>
        <taxon>Sphingomonadaceae</taxon>
        <taxon>Rhizorhabdus</taxon>
    </lineage>
</organism>
<evidence type="ECO:0000256" key="2">
    <source>
        <dbReference type="SAM" id="Phobius"/>
    </source>
</evidence>
<dbReference type="Gene3D" id="3.30.1150.10">
    <property type="match status" value="1"/>
</dbReference>
<feature type="region of interest" description="Disordered" evidence="1">
    <location>
        <begin position="55"/>
        <end position="137"/>
    </location>
</feature>
<reference evidence="3" key="1">
    <citation type="submission" date="2020-07" db="EMBL/GenBank/DDBJ databases">
        <authorList>
            <person name="Camacho E."/>
        </authorList>
    </citation>
    <scope>NUCLEOTIDE SEQUENCE</scope>
    <source>
        <strain evidence="3">MPO218</strain>
    </source>
</reference>
<evidence type="ECO:0000313" key="3">
    <source>
        <dbReference type="EMBL" id="QTH21043.1"/>
    </source>
</evidence>
<accession>A0A975HD99</accession>
<feature type="compositionally biased region" description="Low complexity" evidence="1">
    <location>
        <begin position="92"/>
        <end position="108"/>
    </location>
</feature>
<feature type="transmembrane region" description="Helical" evidence="2">
    <location>
        <begin position="12"/>
        <end position="31"/>
    </location>
</feature>
<dbReference type="Proteomes" id="UP000664914">
    <property type="component" value="Chromosome"/>
</dbReference>
<dbReference type="EMBL" id="CP059319">
    <property type="protein sequence ID" value="QTH21043.1"/>
    <property type="molecule type" value="Genomic_DNA"/>
</dbReference>
<sequence length="266" mass="27606">MMDRAEGAGLGISIAGHVALLVILSLNLMSVRKLPKLSEPMDVMLVDKAGLTSAAPEVSKAPPQAAQAPEVGPTEETAGADPRRPPQPAPDAAPACADPEARAQARPSAPAPAPEKAVEKPTPAPAKPKPKATSLGTDFLKGIPVEKSTGKAAAPRAAAISPIAMNGLVALIASQVKPCYTIPAGGTDTTSIISRIRLRLKKDGSIAAAPEVIGNLGVTPANQPYVRQMNEAATRALQRCAPYKLPPDLFEAWQDLIFTFRPAQMS</sequence>
<evidence type="ECO:0000256" key="1">
    <source>
        <dbReference type="SAM" id="MobiDB-lite"/>
    </source>
</evidence>
<protein>
    <recommendedName>
        <fullName evidence="5">Cell envelope biogenesis protein TolA</fullName>
    </recommendedName>
</protein>
<evidence type="ECO:0000313" key="4">
    <source>
        <dbReference type="Proteomes" id="UP000664914"/>
    </source>
</evidence>
<keyword evidence="2" id="KW-0812">Transmembrane</keyword>
<keyword evidence="2" id="KW-1133">Transmembrane helix</keyword>
<proteinExistence type="predicted"/>
<reference evidence="3" key="2">
    <citation type="submission" date="2021-04" db="EMBL/GenBank/DDBJ databases">
        <title>Isolation and genomic analysis of the ibuprofen-degrading bacterium Sphingomonas strain MPO218.</title>
        <authorList>
            <person name="Aulestia M."/>
            <person name="Flores A."/>
            <person name="Mangas E.L."/>
            <person name="Perez-Pulido A.J."/>
            <person name="Santero E."/>
            <person name="Camacho E.M."/>
        </authorList>
    </citation>
    <scope>NUCLEOTIDE SEQUENCE</scope>
    <source>
        <strain evidence="3">MPO218</strain>
    </source>
</reference>
<dbReference type="AlphaFoldDB" id="A0A975HD99"/>